<organism evidence="10 11">
    <name type="scientific">Rhizobium gallicum bv. gallicum R602sp</name>
    <dbReference type="NCBI Taxonomy" id="1041138"/>
    <lineage>
        <taxon>Bacteria</taxon>
        <taxon>Pseudomonadati</taxon>
        <taxon>Pseudomonadota</taxon>
        <taxon>Alphaproteobacteria</taxon>
        <taxon>Hyphomicrobiales</taxon>
        <taxon>Rhizobiaceae</taxon>
        <taxon>Rhizobium/Agrobacterium group</taxon>
        <taxon>Rhizobium</taxon>
    </lineage>
</organism>
<evidence type="ECO:0000256" key="7">
    <source>
        <dbReference type="SAM" id="Phobius"/>
    </source>
</evidence>
<evidence type="ECO:0000256" key="4">
    <source>
        <dbReference type="ARBA" id="ARBA00022989"/>
    </source>
</evidence>
<comment type="subcellular location">
    <subcellularLocation>
        <location evidence="1">Cell membrane</location>
        <topology evidence="1">Multi-pass membrane protein</topology>
    </subcellularLocation>
</comment>
<dbReference type="GO" id="GO:0022857">
    <property type="term" value="F:transmembrane transporter activity"/>
    <property type="evidence" value="ECO:0007669"/>
    <property type="project" value="TreeGrafter"/>
</dbReference>
<proteinExistence type="inferred from homology"/>
<keyword evidence="3 7" id="KW-0812">Transmembrane</keyword>
<dbReference type="GO" id="GO:0005886">
    <property type="term" value="C:plasma membrane"/>
    <property type="evidence" value="ECO:0007669"/>
    <property type="project" value="UniProtKB-SubCell"/>
</dbReference>
<dbReference type="InterPro" id="IPR025857">
    <property type="entry name" value="MacB_PCD"/>
</dbReference>
<dbReference type="Pfam" id="PF02687">
    <property type="entry name" value="FtsX"/>
    <property type="match status" value="1"/>
</dbReference>
<dbReference type="Pfam" id="PF12704">
    <property type="entry name" value="MacB_PCD"/>
    <property type="match status" value="1"/>
</dbReference>
<dbReference type="EMBL" id="CP006877">
    <property type="protein sequence ID" value="AJD41200.1"/>
    <property type="molecule type" value="Genomic_DNA"/>
</dbReference>
<name>A0A0B4X390_9HYPH</name>
<dbReference type="KEGG" id="rga:RGR602_CH01869"/>
<keyword evidence="5 7" id="KW-0472">Membrane</keyword>
<dbReference type="Proteomes" id="UP000031368">
    <property type="component" value="Chromosome"/>
</dbReference>
<protein>
    <submittedName>
        <fullName evidence="10">ABC transporter permease protein</fullName>
    </submittedName>
</protein>
<evidence type="ECO:0000256" key="5">
    <source>
        <dbReference type="ARBA" id="ARBA00023136"/>
    </source>
</evidence>
<feature type="domain" description="ABC3 transporter permease C-terminal" evidence="8">
    <location>
        <begin position="282"/>
        <end position="395"/>
    </location>
</feature>
<accession>A0A0B4X390</accession>
<feature type="transmembrane region" description="Helical" evidence="7">
    <location>
        <begin position="279"/>
        <end position="303"/>
    </location>
</feature>
<evidence type="ECO:0000256" key="1">
    <source>
        <dbReference type="ARBA" id="ARBA00004651"/>
    </source>
</evidence>
<keyword evidence="4 7" id="KW-1133">Transmembrane helix</keyword>
<dbReference type="RefSeq" id="WP_039844847.1">
    <property type="nucleotide sequence ID" value="NZ_CP006877.1"/>
</dbReference>
<keyword evidence="11" id="KW-1185">Reference proteome</keyword>
<reference evidence="10 11" key="1">
    <citation type="submission" date="2013-11" db="EMBL/GenBank/DDBJ databases">
        <title>Complete genome sequence of Rhizobium gallicum bv. gallicum R602.</title>
        <authorList>
            <person name="Bustos P."/>
            <person name="Santamaria R.I."/>
            <person name="Lozano L."/>
            <person name="Acosta J.L."/>
            <person name="Ormeno-Orrillo E."/>
            <person name="Rogel M.A."/>
            <person name="Romero D."/>
            <person name="Cevallos M.A."/>
            <person name="Martinez-Romero E."/>
            <person name="Gonzalez V."/>
        </authorList>
    </citation>
    <scope>NUCLEOTIDE SEQUENCE [LARGE SCALE GENOMIC DNA]</scope>
    <source>
        <strain evidence="10 11">R602</strain>
    </source>
</reference>
<feature type="transmembrane region" description="Helical" evidence="7">
    <location>
        <begin position="323"/>
        <end position="349"/>
    </location>
</feature>
<dbReference type="HOGENOM" id="CLU_000604_8_0_5"/>
<dbReference type="PANTHER" id="PTHR30572:SF4">
    <property type="entry name" value="ABC TRANSPORTER PERMEASE YTRF"/>
    <property type="match status" value="1"/>
</dbReference>
<dbReference type="InterPro" id="IPR003838">
    <property type="entry name" value="ABC3_permease_C"/>
</dbReference>
<sequence length="402" mass="42882">MFLETLKLALRAISRNILRSFLTVLGVVIGVAAVIALVTIGNGTTEQVSAELSRLGTNMLFVRPGQFGPGRASSEARRFTVKDVDAIRDQLTGLRAVAPLNQTTATAIYGGQSHSTTVMGTTNDYFIAQDWDIALGRTFEAAEERGRARCILGETVRSQLFGAASPTGQQIRVGKVSCGVIGVLAKRGQSGMGTDQDDVVIMPVKIYQRRIGGRANANVQMIVISARDGVSTSKIQTETENLLRERRKIVPGREDDFNVNDMTQIAEAMTGTTTLLTGLLGAVAAISLLVGGIGIMNIMLVSVTERTREIGIRLAIGALETQVLLQFLVEAVALSLFGGITGIVFGLGIGFTAVTLLKVPFVVSPLMIAVAFVFSAAIGMIFGYFPARRAAQLNPIEALRHE</sequence>
<evidence type="ECO:0000259" key="9">
    <source>
        <dbReference type="Pfam" id="PF12704"/>
    </source>
</evidence>
<dbReference type="PANTHER" id="PTHR30572">
    <property type="entry name" value="MEMBRANE COMPONENT OF TRANSPORTER-RELATED"/>
    <property type="match status" value="1"/>
</dbReference>
<gene>
    <name evidence="10" type="ORF">RGR602_CH01869</name>
</gene>
<feature type="transmembrane region" description="Helical" evidence="7">
    <location>
        <begin position="361"/>
        <end position="385"/>
    </location>
</feature>
<dbReference type="AlphaFoldDB" id="A0A0B4X390"/>
<evidence type="ECO:0000256" key="6">
    <source>
        <dbReference type="ARBA" id="ARBA00038076"/>
    </source>
</evidence>
<comment type="similarity">
    <text evidence="6">Belongs to the ABC-4 integral membrane protein family.</text>
</comment>
<evidence type="ECO:0000259" key="8">
    <source>
        <dbReference type="Pfam" id="PF02687"/>
    </source>
</evidence>
<dbReference type="InterPro" id="IPR050250">
    <property type="entry name" value="Macrolide_Exporter_MacB"/>
</dbReference>
<evidence type="ECO:0000256" key="2">
    <source>
        <dbReference type="ARBA" id="ARBA00022475"/>
    </source>
</evidence>
<feature type="domain" description="MacB-like periplasmic core" evidence="9">
    <location>
        <begin position="20"/>
        <end position="241"/>
    </location>
</feature>
<keyword evidence="2" id="KW-1003">Cell membrane</keyword>
<evidence type="ECO:0000313" key="10">
    <source>
        <dbReference type="EMBL" id="AJD41200.1"/>
    </source>
</evidence>
<evidence type="ECO:0000256" key="3">
    <source>
        <dbReference type="ARBA" id="ARBA00022692"/>
    </source>
</evidence>
<feature type="transmembrane region" description="Helical" evidence="7">
    <location>
        <begin position="21"/>
        <end position="40"/>
    </location>
</feature>
<evidence type="ECO:0000313" key="11">
    <source>
        <dbReference type="Proteomes" id="UP000031368"/>
    </source>
</evidence>